<dbReference type="InterPro" id="IPR002110">
    <property type="entry name" value="Ankyrin_rpt"/>
</dbReference>
<dbReference type="Proteomes" id="UP000308730">
    <property type="component" value="Unassembled WGS sequence"/>
</dbReference>
<dbReference type="PROSITE" id="PS50088">
    <property type="entry name" value="ANK_REPEAT"/>
    <property type="match status" value="1"/>
</dbReference>
<sequence>MPSVDSTIRPAECSVDIGVQSSSDYRLALEYLTVTAKYRRVGICSLMVQKLLESDRFGPADFLVANELLEHDPETNLSEKEQRISQIAFLHRNHFRRIGRTSCMICSFDSNHPSRHLSPDNEPGSNETLYLVGAPDKSEQLFLMKILHAEMVTSESEMHTLHNAIRHYTLKGALKDRQMKPIDVSIRECCSRNPAKLHEQDHRGLTPLHTAAMYSDLLSVKTLLELGAREDLTKRDNTDGMTPYEFIAEIMGRQRRQEEMRHGRWSGHPDQSLEIAWTFEKAQNENVGTFQEYITKRKWGCTCGACIDGWMSPRMRFRIACQGASLHDMMSLSRPSFHPGRATEMDLVNGIGLDYMPARIRKDITRELWESYRDVVQVIYLICCTEDPSMVPTPLIALQSANVMGNPRPYIEQGAKTEYAVDLVVSGAKNESKLVDNEFDDSMADPIMGEAHDKWVALPKCENELDFVMVRTALNILHHPLYLPSNLEEALRFGTSQSLDAGRSGDVVRGIADFDEAFEYGHQ</sequence>
<accession>A0A4S4MQK8</accession>
<proteinExistence type="predicted"/>
<keyword evidence="1" id="KW-0040">ANK repeat</keyword>
<dbReference type="PROSITE" id="PS50297">
    <property type="entry name" value="ANK_REP_REGION"/>
    <property type="match status" value="1"/>
</dbReference>
<dbReference type="OrthoDB" id="2753421at2759"/>
<dbReference type="EMBL" id="SGPM01000181">
    <property type="protein sequence ID" value="THH28394.1"/>
    <property type="molecule type" value="Genomic_DNA"/>
</dbReference>
<gene>
    <name evidence="2" type="ORF">EUX98_g5790</name>
</gene>
<organism evidence="2 3">
    <name type="scientific">Antrodiella citrinella</name>
    <dbReference type="NCBI Taxonomy" id="2447956"/>
    <lineage>
        <taxon>Eukaryota</taxon>
        <taxon>Fungi</taxon>
        <taxon>Dikarya</taxon>
        <taxon>Basidiomycota</taxon>
        <taxon>Agaricomycotina</taxon>
        <taxon>Agaricomycetes</taxon>
        <taxon>Polyporales</taxon>
        <taxon>Steccherinaceae</taxon>
        <taxon>Antrodiella</taxon>
    </lineage>
</organism>
<keyword evidence="3" id="KW-1185">Reference proteome</keyword>
<evidence type="ECO:0000313" key="3">
    <source>
        <dbReference type="Proteomes" id="UP000308730"/>
    </source>
</evidence>
<reference evidence="2 3" key="1">
    <citation type="submission" date="2019-02" db="EMBL/GenBank/DDBJ databases">
        <title>Genome sequencing of the rare red list fungi Antrodiella citrinella (Flaviporus citrinellus).</title>
        <authorList>
            <person name="Buettner E."/>
            <person name="Kellner H."/>
        </authorList>
    </citation>
    <scope>NUCLEOTIDE SEQUENCE [LARGE SCALE GENOMIC DNA]</scope>
    <source>
        <strain evidence="2 3">DSM 108506</strain>
    </source>
</reference>
<name>A0A4S4MQK8_9APHY</name>
<dbReference type="AlphaFoldDB" id="A0A4S4MQK8"/>
<evidence type="ECO:0000256" key="1">
    <source>
        <dbReference type="PROSITE-ProRule" id="PRU00023"/>
    </source>
</evidence>
<dbReference type="SUPFAM" id="SSF48403">
    <property type="entry name" value="Ankyrin repeat"/>
    <property type="match status" value="1"/>
</dbReference>
<protein>
    <submittedName>
        <fullName evidence="2">Uncharacterized protein</fullName>
    </submittedName>
</protein>
<feature type="repeat" description="ANK" evidence="1">
    <location>
        <begin position="203"/>
        <end position="235"/>
    </location>
</feature>
<evidence type="ECO:0000313" key="2">
    <source>
        <dbReference type="EMBL" id="THH28394.1"/>
    </source>
</evidence>
<comment type="caution">
    <text evidence="2">The sequence shown here is derived from an EMBL/GenBank/DDBJ whole genome shotgun (WGS) entry which is preliminary data.</text>
</comment>
<dbReference type="Gene3D" id="1.25.40.20">
    <property type="entry name" value="Ankyrin repeat-containing domain"/>
    <property type="match status" value="1"/>
</dbReference>
<dbReference type="InterPro" id="IPR036770">
    <property type="entry name" value="Ankyrin_rpt-contain_sf"/>
</dbReference>